<dbReference type="Proteomes" id="UP000250043">
    <property type="component" value="Unassembled WGS sequence"/>
</dbReference>
<reference evidence="2 3" key="1">
    <citation type="submission" date="2016-07" db="EMBL/GenBank/DDBJ databases">
        <title>Draft genome of the white-rot fungus Obba rivulosa 3A-2.</title>
        <authorList>
            <consortium name="DOE Joint Genome Institute"/>
            <person name="Miettinen O."/>
            <person name="Riley R."/>
            <person name="Acob R."/>
            <person name="Barry K."/>
            <person name="Cullen D."/>
            <person name="De Vries R."/>
            <person name="Hainaut M."/>
            <person name="Hatakka A."/>
            <person name="Henrissat B."/>
            <person name="Hilden K."/>
            <person name="Kuo R."/>
            <person name="Labutti K."/>
            <person name="Lipzen A."/>
            <person name="Makela M.R."/>
            <person name="Sandor L."/>
            <person name="Spatafora J.W."/>
            <person name="Grigoriev I.V."/>
            <person name="Hibbett D.S."/>
        </authorList>
    </citation>
    <scope>NUCLEOTIDE SEQUENCE [LARGE SCALE GENOMIC DNA]</scope>
    <source>
        <strain evidence="2 3">3A-2</strain>
    </source>
</reference>
<feature type="region of interest" description="Disordered" evidence="1">
    <location>
        <begin position="497"/>
        <end position="721"/>
    </location>
</feature>
<gene>
    <name evidence="2" type="ORF">OBBRIDRAFT_797560</name>
</gene>
<feature type="region of interest" description="Disordered" evidence="1">
    <location>
        <begin position="196"/>
        <end position="468"/>
    </location>
</feature>
<dbReference type="OrthoDB" id="3195323at2759"/>
<keyword evidence="3" id="KW-1185">Reference proteome</keyword>
<sequence>MSSALPPPAQGRSWWLRSKPSRDSSSLKPDRSLTNLAYDEKSSSAAGPSKPKDSGSKFNTFASAIGLKSRKPPPLDIQDPPAVLTVVHPPAAQGRVDTRRREPTATASPVSYSRPPVKSISTVRSTEYDGDAASDPHTISEPRTPSDHARDRSSYQTSVLSWSDPDPFAAGSIIIQPLMQDPNRLSVYSDSSVLDPLNMKTDFVPHNRISYGSSLSSSSQGHSSERHAGGVVSTLPNVRARTRSNSGLSPGASVPERRPDFAKKGEAAQPASSGEEGASSRHKTPSGSNSSCSTVSPGHKFSDLPGAPRSSHIAGIASMRARGMTVAAASGKPVRQLKTSASTLGLSIPPSSSAPSLQRKLSESSADHHSPDPAPSPLTFARSRSGSSATGNESPISSNPPGTVRKVSLSRGKLPPLNSAPPSTNLPDVPMPPPKFPFVSSPVDSLEDLSTLDFPEPPSSSSSSLSFAPGIDPDAAFSSVTGMFGNIAKAGRRLPQAAAKVAKKAQNREKSKTVQNDPNSPSATVRNFEVDIVPAASSSKFSPFAGSSDHTRSAHATSSKMLKKASSQQSLASKRLSAASQTSSMASGFDEAADGYNQSPSKPRKQRSFHHSRLPIPPLPALRHTNSYNAPPPPQSPGPSSPLFEQRRGSSSSQAPPQGRKRLFSASSIRKSTSSHTPNSPVLSAEDDHKSIASFDTDSRYQSRPTSSNGEQKVAMSFGSFGSPLSMLTMNSCVSPSSFWDDSGIGPKDQVSSQSSKRVSQMEYVPQQIMSPADMLKLEEELAREAEEKELECEWGRQQERKPKLDLSPGDFGYSFVRPGSGSRDSRPRASSTFSRTSTSTSAFGHSSEEQYAEQDDTRGAAESLPSVVSRQSSIATIHAKSGNVPLRSSSMQSKSSYKASIASSRPSTGQSGRSPPSSPSFSSFTRSPERPPMGLPPPPRSRRPTEVRPATQPEPTNQRTSVVPVIPLSPPPTHGKTRRPSTSPVDAREFGQPAPPPSAFHEQMLKRRSIMKKPSFLDIDDDDDGDTAEEDISESEMEPSSPTLMESSFLDLGRGSFDTVRSFDSDV</sequence>
<feature type="compositionally biased region" description="Basic and acidic residues" evidence="1">
    <location>
        <begin position="138"/>
        <end position="153"/>
    </location>
</feature>
<evidence type="ECO:0000313" key="3">
    <source>
        <dbReference type="Proteomes" id="UP000250043"/>
    </source>
</evidence>
<dbReference type="AlphaFoldDB" id="A0A8E2AKU6"/>
<feature type="compositionally biased region" description="Low complexity" evidence="1">
    <location>
        <begin position="889"/>
        <end position="927"/>
    </location>
</feature>
<feature type="compositionally biased region" description="Low complexity" evidence="1">
    <location>
        <begin position="210"/>
        <end position="222"/>
    </location>
</feature>
<feature type="compositionally biased region" description="Polar residues" evidence="1">
    <location>
        <begin position="665"/>
        <end position="682"/>
    </location>
</feature>
<feature type="compositionally biased region" description="Low complexity" evidence="1">
    <location>
        <begin position="564"/>
        <end position="581"/>
    </location>
</feature>
<feature type="compositionally biased region" description="Pro residues" evidence="1">
    <location>
        <begin position="630"/>
        <end position="640"/>
    </location>
</feature>
<organism evidence="2 3">
    <name type="scientific">Obba rivulosa</name>
    <dbReference type="NCBI Taxonomy" id="1052685"/>
    <lineage>
        <taxon>Eukaryota</taxon>
        <taxon>Fungi</taxon>
        <taxon>Dikarya</taxon>
        <taxon>Basidiomycota</taxon>
        <taxon>Agaricomycotina</taxon>
        <taxon>Agaricomycetes</taxon>
        <taxon>Polyporales</taxon>
        <taxon>Gelatoporiaceae</taxon>
        <taxon>Obba</taxon>
    </lineage>
</organism>
<proteinExistence type="predicted"/>
<feature type="compositionally biased region" description="Basic and acidic residues" evidence="1">
    <location>
        <begin position="686"/>
        <end position="701"/>
    </location>
</feature>
<feature type="compositionally biased region" description="Basic and acidic residues" evidence="1">
    <location>
        <begin position="784"/>
        <end position="805"/>
    </location>
</feature>
<feature type="region of interest" description="Disordered" evidence="1">
    <location>
        <begin position="738"/>
        <end position="766"/>
    </location>
</feature>
<feature type="compositionally biased region" description="Acidic residues" evidence="1">
    <location>
        <begin position="1019"/>
        <end position="1038"/>
    </location>
</feature>
<evidence type="ECO:0000256" key="1">
    <source>
        <dbReference type="SAM" id="MobiDB-lite"/>
    </source>
</evidence>
<feature type="compositionally biased region" description="Polar residues" evidence="1">
    <location>
        <begin position="285"/>
        <end position="296"/>
    </location>
</feature>
<feature type="compositionally biased region" description="Low complexity" evidence="1">
    <location>
        <begin position="534"/>
        <end position="548"/>
    </location>
</feature>
<protein>
    <submittedName>
        <fullName evidence="2">Uncharacterized protein</fullName>
    </submittedName>
</protein>
<feature type="compositionally biased region" description="Basic and acidic residues" evidence="1">
    <location>
        <begin position="360"/>
        <end position="371"/>
    </location>
</feature>
<evidence type="ECO:0000313" key="2">
    <source>
        <dbReference type="EMBL" id="OCH86048.1"/>
    </source>
</evidence>
<feature type="compositionally biased region" description="Basic and acidic residues" evidence="1">
    <location>
        <begin position="255"/>
        <end position="266"/>
    </location>
</feature>
<feature type="compositionally biased region" description="Polar residues" evidence="1">
    <location>
        <begin position="382"/>
        <end position="401"/>
    </location>
</feature>
<feature type="compositionally biased region" description="Low complexity" evidence="1">
    <location>
        <begin position="347"/>
        <end position="356"/>
    </location>
</feature>
<feature type="compositionally biased region" description="Polar residues" evidence="1">
    <location>
        <begin position="702"/>
        <end position="711"/>
    </location>
</feature>
<feature type="region of interest" description="Disordered" evidence="1">
    <location>
        <begin position="784"/>
        <end position="1051"/>
    </location>
</feature>
<feature type="compositionally biased region" description="Pro residues" evidence="1">
    <location>
        <begin position="931"/>
        <end position="940"/>
    </location>
</feature>
<accession>A0A8E2AKU6</accession>
<feature type="compositionally biased region" description="Polar residues" evidence="1">
    <location>
        <begin position="513"/>
        <end position="525"/>
    </location>
</feature>
<dbReference type="EMBL" id="KV722547">
    <property type="protein sequence ID" value="OCH86048.1"/>
    <property type="molecule type" value="Genomic_DNA"/>
</dbReference>
<name>A0A8E2AKU6_9APHY</name>
<feature type="compositionally biased region" description="Low complexity" evidence="1">
    <location>
        <begin position="818"/>
        <end position="844"/>
    </location>
</feature>
<feature type="region of interest" description="Disordered" evidence="1">
    <location>
        <begin position="1"/>
        <end position="165"/>
    </location>
</feature>
<feature type="compositionally biased region" description="Basic residues" evidence="1">
    <location>
        <begin position="602"/>
        <end position="613"/>
    </location>
</feature>
<feature type="compositionally biased region" description="Polar residues" evidence="1">
    <location>
        <begin position="867"/>
        <end position="876"/>
    </location>
</feature>
<feature type="compositionally biased region" description="Low complexity" evidence="1">
    <location>
        <begin position="750"/>
        <end position="761"/>
    </location>
</feature>
<feature type="compositionally biased region" description="Polar residues" evidence="1">
    <location>
        <begin position="23"/>
        <end position="35"/>
    </location>
</feature>